<evidence type="ECO:0000256" key="7">
    <source>
        <dbReference type="ARBA" id="ARBA00023136"/>
    </source>
</evidence>
<gene>
    <name evidence="9" type="ordered locus">BH2910</name>
</gene>
<accession>Q9K8U2</accession>
<dbReference type="Pfam" id="PF03591">
    <property type="entry name" value="AzlC"/>
    <property type="match status" value="1"/>
</dbReference>
<dbReference type="PANTHER" id="PTHR34979:SF1">
    <property type="entry name" value="INNER MEMBRANE PROTEIN YGAZ"/>
    <property type="match status" value="1"/>
</dbReference>
<evidence type="ECO:0000256" key="8">
    <source>
        <dbReference type="SAM" id="Phobius"/>
    </source>
</evidence>
<dbReference type="RefSeq" id="WP_010899057.1">
    <property type="nucleotide sequence ID" value="NC_002570.2"/>
</dbReference>
<organism evidence="9 10">
    <name type="scientific">Halalkalibacterium halodurans (strain ATCC BAA-125 / DSM 18197 / FERM 7344 / JCM 9153 / C-125)</name>
    <name type="common">Bacillus halodurans</name>
    <dbReference type="NCBI Taxonomy" id="272558"/>
    <lineage>
        <taxon>Bacteria</taxon>
        <taxon>Bacillati</taxon>
        <taxon>Bacillota</taxon>
        <taxon>Bacilli</taxon>
        <taxon>Bacillales</taxon>
        <taxon>Bacillaceae</taxon>
        <taxon>Halalkalibacterium (ex Joshi et al. 2022)</taxon>
    </lineage>
</organism>
<keyword evidence="4" id="KW-1003">Cell membrane</keyword>
<dbReference type="EMBL" id="BA000004">
    <property type="protein sequence ID" value="BAB06629.1"/>
    <property type="molecule type" value="Genomic_DNA"/>
</dbReference>
<evidence type="ECO:0000256" key="4">
    <source>
        <dbReference type="ARBA" id="ARBA00022475"/>
    </source>
</evidence>
<dbReference type="STRING" id="272558.gene:10728820"/>
<evidence type="ECO:0000256" key="3">
    <source>
        <dbReference type="ARBA" id="ARBA00022448"/>
    </source>
</evidence>
<dbReference type="eggNOG" id="COG1296">
    <property type="taxonomic scope" value="Bacteria"/>
</dbReference>
<dbReference type="Proteomes" id="UP000001258">
    <property type="component" value="Chromosome"/>
</dbReference>
<evidence type="ECO:0000256" key="2">
    <source>
        <dbReference type="ARBA" id="ARBA00010735"/>
    </source>
</evidence>
<dbReference type="InterPro" id="IPR011606">
    <property type="entry name" value="Brnchd-chn_aa_trnsp_permease"/>
</dbReference>
<keyword evidence="3" id="KW-0813">Transport</keyword>
<reference evidence="9 10" key="1">
    <citation type="journal article" date="2000" name="Nucleic Acids Res.">
        <title>Complete genome sequence of the alkaliphilic bacterium Bacillus halodurans and genomic sequence comparison with Bacillus subtilis.</title>
        <authorList>
            <person name="Takami H."/>
            <person name="Nakasone K."/>
            <person name="Takaki Y."/>
            <person name="Maeno G."/>
            <person name="Sasaki R."/>
            <person name="Masui N."/>
            <person name="Fuji F."/>
            <person name="Hirama C."/>
            <person name="Nakamura Y."/>
            <person name="Ogasawara N."/>
            <person name="Kuhara S."/>
            <person name="Horikoshi K."/>
        </authorList>
    </citation>
    <scope>NUCLEOTIDE SEQUENCE [LARGE SCALE GENOMIC DNA]</scope>
    <source>
        <strain evidence="10">ATCC BAA-125 / DSM 18197 / FERM 7344 / JCM 9153 / C-125</strain>
    </source>
</reference>
<dbReference type="HOGENOM" id="CLU_065777_3_2_9"/>
<dbReference type="GO" id="GO:1903785">
    <property type="term" value="P:L-valine transmembrane transport"/>
    <property type="evidence" value="ECO:0007669"/>
    <property type="project" value="TreeGrafter"/>
</dbReference>
<name>Q9K8U2_HALH5</name>
<feature type="transmembrane region" description="Helical" evidence="8">
    <location>
        <begin position="15"/>
        <end position="32"/>
    </location>
</feature>
<dbReference type="OrthoDB" id="3177005at2"/>
<dbReference type="PANTHER" id="PTHR34979">
    <property type="entry name" value="INNER MEMBRANE PROTEIN YGAZ"/>
    <property type="match status" value="1"/>
</dbReference>
<evidence type="ECO:0000256" key="5">
    <source>
        <dbReference type="ARBA" id="ARBA00022692"/>
    </source>
</evidence>
<sequence>METASNMIKARETDWLRGAAIGSSIAIGYIPASLTFGLLAKGTGLTLLETIAMSLFVYAGASQYMALTLIAIGTGTIEIILTTFIVNIRHLLMSASIRAKMEDTHPVKRAITAFGITDEVFALVTSQDRRLTNGFVIGVAVIAYVSWVVHSAVGYIVGSALPATLQQGMGVALYAMFIALLIPSVRKHRSVLILAGTAALLNGLFSLFFPSGWSIILATLIASVGYEIGKAKKGARA</sequence>
<dbReference type="KEGG" id="bha:BH2910"/>
<dbReference type="GO" id="GO:0005886">
    <property type="term" value="C:plasma membrane"/>
    <property type="evidence" value="ECO:0007669"/>
    <property type="project" value="UniProtKB-SubCell"/>
</dbReference>
<evidence type="ECO:0000256" key="6">
    <source>
        <dbReference type="ARBA" id="ARBA00022989"/>
    </source>
</evidence>
<evidence type="ECO:0000256" key="1">
    <source>
        <dbReference type="ARBA" id="ARBA00004651"/>
    </source>
</evidence>
<feature type="transmembrane region" description="Helical" evidence="8">
    <location>
        <begin position="67"/>
        <end position="88"/>
    </location>
</feature>
<comment type="similarity">
    <text evidence="2">Belongs to the AzlC family.</text>
</comment>
<proteinExistence type="inferred from homology"/>
<evidence type="ECO:0000313" key="10">
    <source>
        <dbReference type="Proteomes" id="UP000001258"/>
    </source>
</evidence>
<keyword evidence="7 8" id="KW-0472">Membrane</keyword>
<feature type="transmembrane region" description="Helical" evidence="8">
    <location>
        <begin position="135"/>
        <end position="157"/>
    </location>
</feature>
<dbReference type="AlphaFoldDB" id="Q9K8U2"/>
<dbReference type="PIR" id="F84013">
    <property type="entry name" value="F84013"/>
</dbReference>
<feature type="transmembrane region" description="Helical" evidence="8">
    <location>
        <begin position="163"/>
        <end position="183"/>
    </location>
</feature>
<evidence type="ECO:0000313" key="9">
    <source>
        <dbReference type="EMBL" id="BAB06629.1"/>
    </source>
</evidence>
<comment type="subcellular location">
    <subcellularLocation>
        <location evidence="1">Cell membrane</location>
        <topology evidence="1">Multi-pass membrane protein</topology>
    </subcellularLocation>
</comment>
<protein>
    <submittedName>
        <fullName evidence="9">Branched-chain amino acid transporter</fullName>
    </submittedName>
</protein>
<keyword evidence="10" id="KW-1185">Reference proteome</keyword>
<keyword evidence="5 8" id="KW-0812">Transmembrane</keyword>
<keyword evidence="6 8" id="KW-1133">Transmembrane helix</keyword>